<protein>
    <submittedName>
        <fullName evidence="1">Uncharacterized protein</fullName>
    </submittedName>
</protein>
<proteinExistence type="predicted"/>
<dbReference type="Proteomes" id="UP000245912">
    <property type="component" value="Unassembled WGS sequence"/>
</dbReference>
<accession>A0A2T8T4C7</accession>
<gene>
    <name evidence="1" type="ORF">C4860_14255</name>
</gene>
<reference evidence="1 2" key="1">
    <citation type="submission" date="2018-04" db="EMBL/GenBank/DDBJ databases">
        <title>Serotype diversity and antimicrobial resistance among Salmonella enterica isolated from patients at an equine referral hospital.</title>
        <authorList>
            <person name="Leon I.M."/>
            <person name="Lawhon S.D."/>
            <person name="Norman K.N."/>
            <person name="Threadgill D.S."/>
            <person name="Ohta N."/>
            <person name="Vinasco J."/>
            <person name="Scott H.M."/>
        </authorList>
    </citation>
    <scope>NUCLEOTIDE SEQUENCE [LARGE SCALE GENOMIC DNA]</scope>
    <source>
        <strain evidence="1 2">235</strain>
    </source>
</reference>
<dbReference type="RefSeq" id="WP_001637428.1">
    <property type="nucleotide sequence ID" value="NZ_JYRE01000014.1"/>
</dbReference>
<evidence type="ECO:0000313" key="1">
    <source>
        <dbReference type="EMBL" id="PVI96543.1"/>
    </source>
</evidence>
<name>A0A2T8T4C7_SALER</name>
<dbReference type="AlphaFoldDB" id="A0A2T8T4C7"/>
<dbReference type="EMBL" id="QDLQ01000009">
    <property type="protein sequence ID" value="PVI96543.1"/>
    <property type="molecule type" value="Genomic_DNA"/>
</dbReference>
<organism evidence="1 2">
    <name type="scientific">Salmonella enterica</name>
    <name type="common">Salmonella choleraesuis</name>
    <dbReference type="NCBI Taxonomy" id="28901"/>
    <lineage>
        <taxon>Bacteria</taxon>
        <taxon>Pseudomonadati</taxon>
        <taxon>Pseudomonadota</taxon>
        <taxon>Gammaproteobacteria</taxon>
        <taxon>Enterobacterales</taxon>
        <taxon>Enterobacteriaceae</taxon>
        <taxon>Salmonella</taxon>
    </lineage>
</organism>
<evidence type="ECO:0000313" key="2">
    <source>
        <dbReference type="Proteomes" id="UP000245912"/>
    </source>
</evidence>
<sequence length="259" mass="29154">MKLQSSCPVCLKEFITNQMIGTSESSLPMITNLSSVGFREDGRYEMTCLKGHTSITFLQQQKFEILFDIGAYAIIDGYYREAVSSFTSSLERFYEFFIKVVCISKGISESKVVEAWKEVSNQSERQLGAFIFLHLLELGCKPTLLNNNKIKFRNGVIHKGMIPSEEQALEYGQAVLDVIRPLLKILKENYSEAISTAVFQYLNSIRNPSDDGVPVSTMCLTTILSLSYAEPAHETQSLSEAISQLNNWKSIVENTVFPE</sequence>
<comment type="caution">
    <text evidence="1">The sequence shown here is derived from an EMBL/GenBank/DDBJ whole genome shotgun (WGS) entry which is preliminary data.</text>
</comment>